<reference evidence="2 3" key="1">
    <citation type="submission" date="2018-03" db="EMBL/GenBank/DDBJ databases">
        <title>Genomic Encyclopedia of Archaeal and Bacterial Type Strains, Phase II (KMG-II): from individual species to whole genera.</title>
        <authorList>
            <person name="Goeker M."/>
        </authorList>
    </citation>
    <scope>NUCLEOTIDE SEQUENCE [LARGE SCALE GENOMIC DNA]</scope>
    <source>
        <strain evidence="2 3">DSM 45348</strain>
    </source>
</reference>
<dbReference type="OrthoDB" id="3830534at2"/>
<dbReference type="AlphaFoldDB" id="A0A2T0SDG0"/>
<sequence length="91" mass="9639">MPSPPLTIAARVELISLVLLFANLATVHWAPVASLLGPVHGCAYLVVAGATFRESRDVRTRLLAFVPGIGGLLVLRRMRASADESMSGTGR</sequence>
<evidence type="ECO:0008006" key="4">
    <source>
        <dbReference type="Google" id="ProtNLM"/>
    </source>
</evidence>
<evidence type="ECO:0000256" key="1">
    <source>
        <dbReference type="SAM" id="Phobius"/>
    </source>
</evidence>
<feature type="transmembrane region" description="Helical" evidence="1">
    <location>
        <begin position="32"/>
        <end position="52"/>
    </location>
</feature>
<gene>
    <name evidence="2" type="ORF">CLV70_103308</name>
</gene>
<proteinExistence type="predicted"/>
<dbReference type="Proteomes" id="UP000239209">
    <property type="component" value="Unassembled WGS sequence"/>
</dbReference>
<keyword evidence="3" id="KW-1185">Reference proteome</keyword>
<evidence type="ECO:0000313" key="2">
    <source>
        <dbReference type="EMBL" id="PRY31421.1"/>
    </source>
</evidence>
<keyword evidence="1" id="KW-0812">Transmembrane</keyword>
<accession>A0A2T0SDG0</accession>
<name>A0A2T0SDG0_9ACTN</name>
<protein>
    <recommendedName>
        <fullName evidence="4">DUF3817 domain-containing protein</fullName>
    </recommendedName>
</protein>
<keyword evidence="1" id="KW-0472">Membrane</keyword>
<comment type="caution">
    <text evidence="2">The sequence shown here is derived from an EMBL/GenBank/DDBJ whole genome shotgun (WGS) entry which is preliminary data.</text>
</comment>
<organism evidence="2 3">
    <name type="scientific">Pseudosporangium ferrugineum</name>
    <dbReference type="NCBI Taxonomy" id="439699"/>
    <lineage>
        <taxon>Bacteria</taxon>
        <taxon>Bacillati</taxon>
        <taxon>Actinomycetota</taxon>
        <taxon>Actinomycetes</taxon>
        <taxon>Micromonosporales</taxon>
        <taxon>Micromonosporaceae</taxon>
        <taxon>Pseudosporangium</taxon>
    </lineage>
</organism>
<feature type="transmembrane region" description="Helical" evidence="1">
    <location>
        <begin position="58"/>
        <end position="75"/>
    </location>
</feature>
<evidence type="ECO:0000313" key="3">
    <source>
        <dbReference type="Proteomes" id="UP000239209"/>
    </source>
</evidence>
<dbReference type="RefSeq" id="WP_106125900.1">
    <property type="nucleotide sequence ID" value="NZ_PVZG01000003.1"/>
</dbReference>
<dbReference type="EMBL" id="PVZG01000003">
    <property type="protein sequence ID" value="PRY31421.1"/>
    <property type="molecule type" value="Genomic_DNA"/>
</dbReference>
<keyword evidence="1" id="KW-1133">Transmembrane helix</keyword>